<sequence length="172" mass="19143">MNKQVVEEFAGLQQTLTAVEEILSVVQRTSLEDFMAQHSPLECAKIQVSLAYTINALLFIFLKTQGASSKDIRQTHVKQELERVKAFLQKIKDAEELVKGPKLVLDKDASKRFVESALSADQVYVDAVQTSDENMASKDKQPQAGNKRNVAISKSSVKKTSGSENTRLLHHN</sequence>
<evidence type="ECO:0000313" key="2">
    <source>
        <dbReference type="Proteomes" id="UP001163321"/>
    </source>
</evidence>
<reference evidence="1 2" key="1">
    <citation type="journal article" date="2022" name="bioRxiv">
        <title>The genome of the oomycete Peronosclerospora sorghi, a cosmopolitan pathogen of maize and sorghum, is inflated with dispersed pseudogenes.</title>
        <authorList>
            <person name="Fletcher K."/>
            <person name="Martin F."/>
            <person name="Isakeit T."/>
            <person name="Cavanaugh K."/>
            <person name="Magill C."/>
            <person name="Michelmore R."/>
        </authorList>
    </citation>
    <scope>NUCLEOTIDE SEQUENCE [LARGE SCALE GENOMIC DNA]</scope>
    <source>
        <strain evidence="1">P6</strain>
    </source>
</reference>
<dbReference type="EMBL" id="CM047581">
    <property type="protein sequence ID" value="KAI9916203.1"/>
    <property type="molecule type" value="Genomic_DNA"/>
</dbReference>
<name>A0ACC0WE49_9STRA</name>
<accession>A0ACC0WE49</accession>
<evidence type="ECO:0000313" key="1">
    <source>
        <dbReference type="EMBL" id="KAI9916203.1"/>
    </source>
</evidence>
<protein>
    <submittedName>
        <fullName evidence="1">Uncharacterized protein</fullName>
    </submittedName>
</protein>
<organism evidence="1 2">
    <name type="scientific">Peronosclerospora sorghi</name>
    <dbReference type="NCBI Taxonomy" id="230839"/>
    <lineage>
        <taxon>Eukaryota</taxon>
        <taxon>Sar</taxon>
        <taxon>Stramenopiles</taxon>
        <taxon>Oomycota</taxon>
        <taxon>Peronosporomycetes</taxon>
        <taxon>Peronosporales</taxon>
        <taxon>Peronosporaceae</taxon>
        <taxon>Peronosclerospora</taxon>
    </lineage>
</organism>
<keyword evidence="2" id="KW-1185">Reference proteome</keyword>
<comment type="caution">
    <text evidence="1">The sequence shown here is derived from an EMBL/GenBank/DDBJ whole genome shotgun (WGS) entry which is preliminary data.</text>
</comment>
<proteinExistence type="predicted"/>
<dbReference type="Proteomes" id="UP001163321">
    <property type="component" value="Chromosome 2"/>
</dbReference>
<gene>
    <name evidence="1" type="ORF">PsorP6_016699</name>
</gene>